<proteinExistence type="inferred from homology"/>
<dbReference type="AlphaFoldDB" id="A0A1H1JJ05"/>
<dbReference type="InterPro" id="IPR015421">
    <property type="entry name" value="PyrdxlP-dep_Trfase_major"/>
</dbReference>
<dbReference type="Gene3D" id="3.40.640.10">
    <property type="entry name" value="Type I PLP-dependent aspartate aminotransferase-like (Major domain)"/>
    <property type="match status" value="1"/>
</dbReference>
<evidence type="ECO:0000256" key="1">
    <source>
        <dbReference type="ARBA" id="ARBA00001933"/>
    </source>
</evidence>
<dbReference type="Pfam" id="PF00266">
    <property type="entry name" value="Aminotran_5"/>
    <property type="match status" value="1"/>
</dbReference>
<evidence type="ECO:0000313" key="6">
    <source>
        <dbReference type="EMBL" id="SDR49912.1"/>
    </source>
</evidence>
<dbReference type="InterPro" id="IPR015422">
    <property type="entry name" value="PyrdxlP-dep_Trfase_small"/>
</dbReference>
<dbReference type="GO" id="GO:0016829">
    <property type="term" value="F:lyase activity"/>
    <property type="evidence" value="ECO:0007669"/>
    <property type="project" value="UniProtKB-KW"/>
</dbReference>
<evidence type="ECO:0000256" key="2">
    <source>
        <dbReference type="ARBA" id="ARBA00022898"/>
    </source>
</evidence>
<dbReference type="PANTHER" id="PTHR43586">
    <property type="entry name" value="CYSTEINE DESULFURASE"/>
    <property type="match status" value="1"/>
</dbReference>
<keyword evidence="6" id="KW-0456">Lyase</keyword>
<evidence type="ECO:0000256" key="4">
    <source>
        <dbReference type="RuleBase" id="RU004504"/>
    </source>
</evidence>
<dbReference type="STRING" id="157910.SAMN05445850_4953"/>
<comment type="cofactor">
    <cofactor evidence="1 4">
        <name>pyridoxal 5'-phosphate</name>
        <dbReference type="ChEBI" id="CHEBI:597326"/>
    </cofactor>
</comment>
<dbReference type="InterPro" id="IPR015424">
    <property type="entry name" value="PyrdxlP-dep_Trfase"/>
</dbReference>
<evidence type="ECO:0000259" key="5">
    <source>
        <dbReference type="Pfam" id="PF00266"/>
    </source>
</evidence>
<dbReference type="SUPFAM" id="SSF53383">
    <property type="entry name" value="PLP-dependent transferases"/>
    <property type="match status" value="1"/>
</dbReference>
<dbReference type="RefSeq" id="WP_090807661.1">
    <property type="nucleotide sequence ID" value="NZ_FNKX01000002.1"/>
</dbReference>
<accession>A0A1H1JJ05</accession>
<protein>
    <submittedName>
        <fullName evidence="6">Selenocysteine lyase/Cysteine desulfurase</fullName>
    </submittedName>
</protein>
<dbReference type="Proteomes" id="UP000199365">
    <property type="component" value="Unassembled WGS sequence"/>
</dbReference>
<dbReference type="Gene3D" id="3.90.1150.10">
    <property type="entry name" value="Aspartate Aminotransferase, domain 1"/>
    <property type="match status" value="1"/>
</dbReference>
<dbReference type="InterPro" id="IPR000192">
    <property type="entry name" value="Aminotrans_V_dom"/>
</dbReference>
<sequence length="398" mass="42028">MSSPLSPAVIDAIRARTPGVRSTTHFNHAGASLPSAATLEAIHAHLLREASMGPMEAGAAAREQTERARTLAARLLNAQPAEIALTTGNSPGWGAAFAALGPWREGQRILVARHEWGGNLATMRLLAQRAGASIETIPSDESGRVDPRALEAMLDDRVRLIALTWLPANGGLINPAAAIGRIARRHGIPYFIDAAQAVGQLPIDVVEVGCDVLAGAGRKALRGPRGTGLLYVRRDFLPRLTPAFVDTYSAPLDANGDPVLRDDAVRFESSEASLALHCGLANALDEALEIGIDNIRAQIDRTAQTLRERLAAMEGVRVLDQGVERSGLVSFNVAGLDAMSVRRALAAQGITIGSNGVAYTPFDMTSRGLTQIARASVSYLTTDAEVDKLLAGIGTLTH</sequence>
<dbReference type="PROSITE" id="PS00595">
    <property type="entry name" value="AA_TRANSFER_CLASS_5"/>
    <property type="match status" value="1"/>
</dbReference>
<feature type="domain" description="Aminotransferase class V" evidence="5">
    <location>
        <begin position="36"/>
        <end position="389"/>
    </location>
</feature>
<keyword evidence="2" id="KW-0663">Pyridoxal phosphate</keyword>
<dbReference type="PANTHER" id="PTHR43586:SF24">
    <property type="entry name" value="BLR4730 PROTEIN"/>
    <property type="match status" value="1"/>
</dbReference>
<gene>
    <name evidence="6" type="ORF">SAMN05445850_4953</name>
</gene>
<evidence type="ECO:0000313" key="7">
    <source>
        <dbReference type="Proteomes" id="UP000199365"/>
    </source>
</evidence>
<organism evidence="6 7">
    <name type="scientific">Paraburkholderia tuberum</name>
    <dbReference type="NCBI Taxonomy" id="157910"/>
    <lineage>
        <taxon>Bacteria</taxon>
        <taxon>Pseudomonadati</taxon>
        <taxon>Pseudomonadota</taxon>
        <taxon>Betaproteobacteria</taxon>
        <taxon>Burkholderiales</taxon>
        <taxon>Burkholderiaceae</taxon>
        <taxon>Paraburkholderia</taxon>
    </lineage>
</organism>
<name>A0A1H1JJ05_9BURK</name>
<dbReference type="EMBL" id="FNKX01000002">
    <property type="protein sequence ID" value="SDR49912.1"/>
    <property type="molecule type" value="Genomic_DNA"/>
</dbReference>
<comment type="similarity">
    <text evidence="3">Belongs to the class-V pyridoxal-phosphate-dependent aminotransferase family.</text>
</comment>
<reference evidence="7" key="1">
    <citation type="submission" date="2016-10" db="EMBL/GenBank/DDBJ databases">
        <authorList>
            <person name="Varghese N."/>
            <person name="Submissions S."/>
        </authorList>
    </citation>
    <scope>NUCLEOTIDE SEQUENCE [LARGE SCALE GENOMIC DNA]</scope>
    <source>
        <strain evidence="7">DUS833</strain>
    </source>
</reference>
<evidence type="ECO:0000256" key="3">
    <source>
        <dbReference type="RuleBase" id="RU004075"/>
    </source>
</evidence>
<dbReference type="InterPro" id="IPR020578">
    <property type="entry name" value="Aminotrans_V_PyrdxlP_BS"/>
</dbReference>
<keyword evidence="7" id="KW-1185">Reference proteome</keyword>